<evidence type="ECO:0000256" key="1">
    <source>
        <dbReference type="SAM" id="MobiDB-lite"/>
    </source>
</evidence>
<protein>
    <submittedName>
        <fullName evidence="2">Mu-like prophage protein gp16</fullName>
    </submittedName>
</protein>
<proteinExistence type="predicted"/>
<evidence type="ECO:0000313" key="2">
    <source>
        <dbReference type="EMBL" id="SQB14447.1"/>
    </source>
</evidence>
<evidence type="ECO:0000313" key="3">
    <source>
        <dbReference type="Proteomes" id="UP000251853"/>
    </source>
</evidence>
<reference evidence="2 3" key="1">
    <citation type="submission" date="2018-06" db="EMBL/GenBank/DDBJ databases">
        <authorList>
            <consortium name="Pathogen Informatics"/>
            <person name="Doyle S."/>
        </authorList>
    </citation>
    <scope>NUCLEOTIDE SEQUENCE [LARGE SCALE GENOMIC DNA]</scope>
    <source>
        <strain evidence="2 3">NCTC11224</strain>
    </source>
</reference>
<feature type="region of interest" description="Disordered" evidence="1">
    <location>
        <begin position="145"/>
        <end position="167"/>
    </location>
</feature>
<name>A0A2X2UJ48_9FIRM</name>
<dbReference type="AlphaFoldDB" id="A0A2X2UJ48"/>
<sequence length="167" mass="19058">MATTKQGRTSAPRSSIRTIWAIAKSPELSLEEADLYALIERETGKQHMRELSQGQIDKVCRVLQQMKDGVRAPAPKPGKRTDEGGNPQTVAQRRKIYKLTEELGWNDTPARLNGFILKMFKVSRIEWLTVSQCYKLIEALKKMLEREQAKEADSDNEEETAHSTREN</sequence>
<keyword evidence="3" id="KW-1185">Reference proteome</keyword>
<dbReference type="RefSeq" id="WP_003499829.1">
    <property type="nucleotide sequence ID" value="NZ_JAIWZC010000002.1"/>
</dbReference>
<gene>
    <name evidence="2" type="ORF">NCTC11224_03495</name>
</gene>
<dbReference type="EMBL" id="UAVW01000015">
    <property type="protein sequence ID" value="SQB14447.1"/>
    <property type="molecule type" value="Genomic_DNA"/>
</dbReference>
<organism evidence="2 3">
    <name type="scientific">Enterocloster clostridioformis</name>
    <dbReference type="NCBI Taxonomy" id="1531"/>
    <lineage>
        <taxon>Bacteria</taxon>
        <taxon>Bacillati</taxon>
        <taxon>Bacillota</taxon>
        <taxon>Clostridia</taxon>
        <taxon>Lachnospirales</taxon>
        <taxon>Lachnospiraceae</taxon>
        <taxon>Enterocloster</taxon>
    </lineage>
</organism>
<accession>A0A2X2UJ48</accession>
<dbReference type="InterPro" id="IPR009363">
    <property type="entry name" value="Phage_Mu_Gp16"/>
</dbReference>
<dbReference type="Pfam" id="PF06252">
    <property type="entry name" value="GemA"/>
    <property type="match status" value="1"/>
</dbReference>
<feature type="region of interest" description="Disordered" evidence="1">
    <location>
        <begin position="69"/>
        <end position="90"/>
    </location>
</feature>
<dbReference type="Proteomes" id="UP000251853">
    <property type="component" value="Unassembled WGS sequence"/>
</dbReference>